<sequence>MKFTRVLTVHVMMMFIIANLITSAYGIQASCGSLAYCSLCVTNGNYGGYAEACSGTDYNEYHCKHDSCSCQSGGPEGTCSQCAERVSDVGTYYFYESCTCTDCTGPF</sequence>
<evidence type="ECO:0000313" key="3">
    <source>
        <dbReference type="Proteomes" id="UP000615446"/>
    </source>
</evidence>
<comment type="caution">
    <text evidence="2">The sequence shown here is derived from an EMBL/GenBank/DDBJ whole genome shotgun (WGS) entry which is preliminary data.</text>
</comment>
<evidence type="ECO:0000256" key="1">
    <source>
        <dbReference type="SAM" id="SignalP"/>
    </source>
</evidence>
<feature type="signal peptide" evidence="1">
    <location>
        <begin position="1"/>
        <end position="26"/>
    </location>
</feature>
<accession>A0A8H3MKI3</accession>
<keyword evidence="1" id="KW-0732">Signal</keyword>
<dbReference type="EMBL" id="BLAL01000356">
    <property type="protein sequence ID" value="GET04384.1"/>
    <property type="molecule type" value="Genomic_DNA"/>
</dbReference>
<dbReference type="Proteomes" id="UP000615446">
    <property type="component" value="Unassembled WGS sequence"/>
</dbReference>
<reference evidence="2" key="1">
    <citation type="submission" date="2019-10" db="EMBL/GenBank/DDBJ databases">
        <title>Conservation and host-specific expression of non-tandemly repeated heterogenous ribosome RNA gene in arbuscular mycorrhizal fungi.</title>
        <authorList>
            <person name="Maeda T."/>
            <person name="Kobayashi Y."/>
            <person name="Nakagawa T."/>
            <person name="Ezawa T."/>
            <person name="Yamaguchi K."/>
            <person name="Bino T."/>
            <person name="Nishimoto Y."/>
            <person name="Shigenobu S."/>
            <person name="Kawaguchi M."/>
        </authorList>
    </citation>
    <scope>NUCLEOTIDE SEQUENCE</scope>
    <source>
        <strain evidence="2">HR1</strain>
    </source>
</reference>
<evidence type="ECO:0000313" key="2">
    <source>
        <dbReference type="EMBL" id="GET04384.1"/>
    </source>
</evidence>
<dbReference type="AlphaFoldDB" id="A0A8H3MKI3"/>
<name>A0A8H3MKI3_9GLOM</name>
<protein>
    <recommendedName>
        <fullName evidence="4">TNFR-Cys domain-containing protein</fullName>
    </recommendedName>
</protein>
<organism evidence="2 3">
    <name type="scientific">Rhizophagus clarus</name>
    <dbReference type="NCBI Taxonomy" id="94130"/>
    <lineage>
        <taxon>Eukaryota</taxon>
        <taxon>Fungi</taxon>
        <taxon>Fungi incertae sedis</taxon>
        <taxon>Mucoromycota</taxon>
        <taxon>Glomeromycotina</taxon>
        <taxon>Glomeromycetes</taxon>
        <taxon>Glomerales</taxon>
        <taxon>Glomeraceae</taxon>
        <taxon>Rhizophagus</taxon>
    </lineage>
</organism>
<dbReference type="OrthoDB" id="2472002at2759"/>
<gene>
    <name evidence="2" type="ORF">RCL2_003068700</name>
</gene>
<proteinExistence type="predicted"/>
<feature type="chain" id="PRO_5034778256" description="TNFR-Cys domain-containing protein" evidence="1">
    <location>
        <begin position="27"/>
        <end position="107"/>
    </location>
</feature>
<evidence type="ECO:0008006" key="4">
    <source>
        <dbReference type="Google" id="ProtNLM"/>
    </source>
</evidence>